<reference evidence="1 2" key="1">
    <citation type="submission" date="2019-03" db="EMBL/GenBank/DDBJ databases">
        <title>Single cell metagenomics reveals metabolic interactions within the superorganism composed of flagellate Streblomastix strix and complex community of Bacteroidetes bacteria on its surface.</title>
        <authorList>
            <person name="Treitli S.C."/>
            <person name="Kolisko M."/>
            <person name="Husnik F."/>
            <person name="Keeling P."/>
            <person name="Hampl V."/>
        </authorList>
    </citation>
    <scope>NUCLEOTIDE SEQUENCE [LARGE SCALE GENOMIC DNA]</scope>
    <source>
        <strain evidence="1">ST1C</strain>
    </source>
</reference>
<protein>
    <recommendedName>
        <fullName evidence="3">Integrase catalytic domain-containing protein</fullName>
    </recommendedName>
</protein>
<evidence type="ECO:0008006" key="3">
    <source>
        <dbReference type="Google" id="ProtNLM"/>
    </source>
</evidence>
<organism evidence="1 2">
    <name type="scientific">Streblomastix strix</name>
    <dbReference type="NCBI Taxonomy" id="222440"/>
    <lineage>
        <taxon>Eukaryota</taxon>
        <taxon>Metamonada</taxon>
        <taxon>Preaxostyla</taxon>
        <taxon>Oxymonadida</taxon>
        <taxon>Streblomastigidae</taxon>
        <taxon>Streblomastix</taxon>
    </lineage>
</organism>
<sequence>NMHITRSKDETQEFTDNADLIRYGSKFIEQWYQIYRTETQKYNVPKRQLLPKRPQPIPKQEIEEQRILTNPYRTKNKNASQNIIQDYQLKPLRRLQRPYFSPKSGSYEIDLAFSYDTVKHREQIYLFAININTKYLVVIPIIDKSAAQLKNALTKLINSQYVNNIRSDGEKGLTAQSSSGQSNQNDQRWRQEFRASANDLQLLLIRRLQKTIITNTLTKEQREKGYKTSAFVQTVMDLCDGKIQLNQAKKRQRYYINESRQLDKQGKLKWIGTTNQ</sequence>
<dbReference type="Proteomes" id="UP000324800">
    <property type="component" value="Unassembled WGS sequence"/>
</dbReference>
<accession>A0A5J4V2X3</accession>
<name>A0A5J4V2X3_9EUKA</name>
<comment type="caution">
    <text evidence="1">The sequence shown here is derived from an EMBL/GenBank/DDBJ whole genome shotgun (WGS) entry which is preliminary data.</text>
</comment>
<gene>
    <name evidence="1" type="ORF">EZS28_027618</name>
</gene>
<dbReference type="AlphaFoldDB" id="A0A5J4V2X3"/>
<evidence type="ECO:0000313" key="1">
    <source>
        <dbReference type="EMBL" id="KAA6376854.1"/>
    </source>
</evidence>
<evidence type="ECO:0000313" key="2">
    <source>
        <dbReference type="Proteomes" id="UP000324800"/>
    </source>
</evidence>
<proteinExistence type="predicted"/>
<feature type="non-terminal residue" evidence="1">
    <location>
        <position position="1"/>
    </location>
</feature>
<dbReference type="EMBL" id="SNRW01010232">
    <property type="protein sequence ID" value="KAA6376854.1"/>
    <property type="molecule type" value="Genomic_DNA"/>
</dbReference>